<feature type="signal peptide" evidence="1">
    <location>
        <begin position="1"/>
        <end position="17"/>
    </location>
</feature>
<proteinExistence type="predicted"/>
<keyword evidence="1" id="KW-0732">Signal</keyword>
<dbReference type="Proteomes" id="UP000224080">
    <property type="component" value="Unassembled WGS sequence"/>
</dbReference>
<gene>
    <name evidence="2" type="ORF">GX51_06282</name>
</gene>
<sequence length="100" mass="10867">MKKITVALLALISVVAACPTDENPPAGTAGWDYCAWDVYCNTNNDCKKDPSCLNMAINRNPEYIACGPNIFESHTCWAWTVSLFQTPLPMSSDPLAAKAV</sequence>
<feature type="chain" id="PRO_5013016128" description="Extracellular membrane protein CFEM domain-containing protein" evidence="1">
    <location>
        <begin position="18"/>
        <end position="100"/>
    </location>
</feature>
<accession>A0A2B7WSF5</accession>
<name>A0A2B7WSF5_9EURO</name>
<reference evidence="2 3" key="1">
    <citation type="submission" date="2017-10" db="EMBL/GenBank/DDBJ databases">
        <title>Comparative genomics in systemic dimorphic fungi from Ajellomycetaceae.</title>
        <authorList>
            <person name="Munoz J.F."/>
            <person name="Mcewen J.G."/>
            <person name="Clay O.K."/>
            <person name="Cuomo C.A."/>
        </authorList>
    </citation>
    <scope>NUCLEOTIDE SEQUENCE [LARGE SCALE GENOMIC DNA]</scope>
    <source>
        <strain evidence="2 3">UAMH130</strain>
    </source>
</reference>
<comment type="caution">
    <text evidence="2">The sequence shown here is derived from an EMBL/GenBank/DDBJ whole genome shotgun (WGS) entry which is preliminary data.</text>
</comment>
<keyword evidence="3" id="KW-1185">Reference proteome</keyword>
<protein>
    <recommendedName>
        <fullName evidence="4">Extracellular membrane protein CFEM domain-containing protein</fullName>
    </recommendedName>
</protein>
<dbReference type="OrthoDB" id="4188586at2759"/>
<dbReference type="AlphaFoldDB" id="A0A2B7WSF5"/>
<organism evidence="2 3">
    <name type="scientific">Blastomyces parvus</name>
    <dbReference type="NCBI Taxonomy" id="2060905"/>
    <lineage>
        <taxon>Eukaryota</taxon>
        <taxon>Fungi</taxon>
        <taxon>Dikarya</taxon>
        <taxon>Ascomycota</taxon>
        <taxon>Pezizomycotina</taxon>
        <taxon>Eurotiomycetes</taxon>
        <taxon>Eurotiomycetidae</taxon>
        <taxon>Onygenales</taxon>
        <taxon>Ajellomycetaceae</taxon>
        <taxon>Blastomyces</taxon>
    </lineage>
</organism>
<evidence type="ECO:0000256" key="1">
    <source>
        <dbReference type="SAM" id="SignalP"/>
    </source>
</evidence>
<evidence type="ECO:0008006" key="4">
    <source>
        <dbReference type="Google" id="ProtNLM"/>
    </source>
</evidence>
<evidence type="ECO:0000313" key="3">
    <source>
        <dbReference type="Proteomes" id="UP000224080"/>
    </source>
</evidence>
<evidence type="ECO:0000313" key="2">
    <source>
        <dbReference type="EMBL" id="PGG99542.1"/>
    </source>
</evidence>
<dbReference type="EMBL" id="PDNC01000100">
    <property type="protein sequence ID" value="PGG99542.1"/>
    <property type="molecule type" value="Genomic_DNA"/>
</dbReference>
<dbReference type="PROSITE" id="PS51257">
    <property type="entry name" value="PROKAR_LIPOPROTEIN"/>
    <property type="match status" value="1"/>
</dbReference>